<evidence type="ECO:0000259" key="5">
    <source>
        <dbReference type="PROSITE" id="PS50931"/>
    </source>
</evidence>
<keyword evidence="3" id="KW-0238">DNA-binding</keyword>
<evidence type="ECO:0000256" key="1">
    <source>
        <dbReference type="ARBA" id="ARBA00009437"/>
    </source>
</evidence>
<dbReference type="InterPro" id="IPR000847">
    <property type="entry name" value="LysR_HTH_N"/>
</dbReference>
<evidence type="ECO:0000313" key="7">
    <source>
        <dbReference type="Proteomes" id="UP000000230"/>
    </source>
</evidence>
<dbReference type="AlphaFoldDB" id="A0A9J9GI23"/>
<dbReference type="GO" id="GO:0000976">
    <property type="term" value="F:transcription cis-regulatory region binding"/>
    <property type="evidence" value="ECO:0007669"/>
    <property type="project" value="TreeGrafter"/>
</dbReference>
<dbReference type="GO" id="GO:0003700">
    <property type="term" value="F:DNA-binding transcription factor activity"/>
    <property type="evidence" value="ECO:0007669"/>
    <property type="project" value="InterPro"/>
</dbReference>
<protein>
    <submittedName>
        <fullName evidence="6">Transcriptional regulator, LysR family</fullName>
    </submittedName>
</protein>
<dbReference type="EMBL" id="CP000653">
    <property type="protein sequence ID" value="ABP61658.1"/>
    <property type="molecule type" value="Genomic_DNA"/>
</dbReference>
<dbReference type="FunFam" id="1.10.10.10:FF:000001">
    <property type="entry name" value="LysR family transcriptional regulator"/>
    <property type="match status" value="1"/>
</dbReference>
<sequence length="314" mass="33868">MVLAGPCVYDLYKRNFAMTTLNLGNLATFRLVIQRGSFSAAADALGLSQPAVSLQIRQLEQFLQTRLVERTGRGVKATAAGLVLLKHSDRIEHVVDEAICSVRSLSDEISGEVTIGTGATACIHLLPRLLQQLRQDHPLLGVGVTTGNTLDIVRAVEENRLDIGLVTLPASGRSLDVMPILDEEFVCIIAREQGESLGQLTPSVLHTLPLIAFESGSGTRALIDGWFQASAFSVTPVMQLGSIEAIKRMVRAGLGFSIVPRMAVQHAADREGLTVGSLDPILHRQLGIVMRQDKILSKGIAEVIRLLRQEASGL</sequence>
<dbReference type="SUPFAM" id="SSF53850">
    <property type="entry name" value="Periplasmic binding protein-like II"/>
    <property type="match status" value="1"/>
</dbReference>
<dbReference type="InterPro" id="IPR036390">
    <property type="entry name" value="WH_DNA-bd_sf"/>
</dbReference>
<organism evidence="6 7">
    <name type="scientific">Enterobacter sp. (strain 638)</name>
    <dbReference type="NCBI Taxonomy" id="399742"/>
    <lineage>
        <taxon>Bacteria</taxon>
        <taxon>Pseudomonadati</taxon>
        <taxon>Pseudomonadota</taxon>
        <taxon>Gammaproteobacteria</taxon>
        <taxon>Enterobacterales</taxon>
        <taxon>Enterobacteriaceae</taxon>
        <taxon>Enterobacter</taxon>
    </lineage>
</organism>
<dbReference type="CDD" id="cd05466">
    <property type="entry name" value="PBP2_LTTR_substrate"/>
    <property type="match status" value="1"/>
</dbReference>
<proteinExistence type="inferred from homology"/>
<dbReference type="Gene3D" id="1.10.10.10">
    <property type="entry name" value="Winged helix-like DNA-binding domain superfamily/Winged helix DNA-binding domain"/>
    <property type="match status" value="1"/>
</dbReference>
<dbReference type="Pfam" id="PF03466">
    <property type="entry name" value="LysR_substrate"/>
    <property type="match status" value="1"/>
</dbReference>
<accession>A0A9J9GI23</accession>
<keyword evidence="4" id="KW-0804">Transcription</keyword>
<dbReference type="InterPro" id="IPR005119">
    <property type="entry name" value="LysR_subst-bd"/>
</dbReference>
<evidence type="ECO:0000313" key="6">
    <source>
        <dbReference type="EMBL" id="ABP61658.1"/>
    </source>
</evidence>
<dbReference type="Proteomes" id="UP000000230">
    <property type="component" value="Chromosome"/>
</dbReference>
<dbReference type="Pfam" id="PF00126">
    <property type="entry name" value="HTH_1"/>
    <property type="match status" value="1"/>
</dbReference>
<evidence type="ECO:0000256" key="2">
    <source>
        <dbReference type="ARBA" id="ARBA00023015"/>
    </source>
</evidence>
<keyword evidence="7" id="KW-1185">Reference proteome</keyword>
<reference evidence="7" key="1">
    <citation type="journal article" date="2010" name="PLoS Genet.">
        <title>Genome sequence of the plant growth promoting endophytic bacterium Enterobacter sp. 638.</title>
        <authorList>
            <person name="Taghavi S."/>
            <person name="van der Lelie D."/>
            <person name="Hoffman A."/>
            <person name="Zhang Y.B."/>
            <person name="Walla M.D."/>
            <person name="Vangronsveld J."/>
            <person name="Newman L."/>
            <person name="Monchy S."/>
        </authorList>
    </citation>
    <scope>NUCLEOTIDE SEQUENCE [LARGE SCALE GENOMIC DNA]</scope>
    <source>
        <strain evidence="7">638</strain>
    </source>
</reference>
<dbReference type="Gene3D" id="3.40.190.10">
    <property type="entry name" value="Periplasmic binding protein-like II"/>
    <property type="match status" value="2"/>
</dbReference>
<feature type="domain" description="HTH lysR-type" evidence="5">
    <location>
        <begin position="21"/>
        <end position="78"/>
    </location>
</feature>
<keyword evidence="2" id="KW-0805">Transcription regulation</keyword>
<dbReference type="SUPFAM" id="SSF46785">
    <property type="entry name" value="Winged helix' DNA-binding domain"/>
    <property type="match status" value="1"/>
</dbReference>
<dbReference type="PANTHER" id="PTHR30126:SF39">
    <property type="entry name" value="HTH-TYPE TRANSCRIPTIONAL REGULATOR CYSL"/>
    <property type="match status" value="1"/>
</dbReference>
<comment type="similarity">
    <text evidence="1">Belongs to the LysR transcriptional regulatory family.</text>
</comment>
<name>A0A9J9GI23_ENT38</name>
<evidence type="ECO:0000256" key="4">
    <source>
        <dbReference type="ARBA" id="ARBA00023163"/>
    </source>
</evidence>
<dbReference type="PANTHER" id="PTHR30126">
    <property type="entry name" value="HTH-TYPE TRANSCRIPTIONAL REGULATOR"/>
    <property type="match status" value="1"/>
</dbReference>
<evidence type="ECO:0000256" key="3">
    <source>
        <dbReference type="ARBA" id="ARBA00023125"/>
    </source>
</evidence>
<gene>
    <name evidence="6" type="ordered locus">Ent638_2994</name>
</gene>
<dbReference type="KEGG" id="ent:Ent638_2994"/>
<dbReference type="PRINTS" id="PR00039">
    <property type="entry name" value="HTHLYSR"/>
</dbReference>
<dbReference type="PROSITE" id="PS50931">
    <property type="entry name" value="HTH_LYSR"/>
    <property type="match status" value="1"/>
</dbReference>
<dbReference type="InterPro" id="IPR036388">
    <property type="entry name" value="WH-like_DNA-bd_sf"/>
</dbReference>